<dbReference type="EnsemblPlants" id="AET7Gv21324400.10">
    <property type="protein sequence ID" value="AET7Gv21324400.10"/>
    <property type="gene ID" value="AET7Gv21324400"/>
</dbReference>
<reference evidence="2" key="4">
    <citation type="submission" date="2019-03" db="UniProtKB">
        <authorList>
            <consortium name="EnsemblPlants"/>
        </authorList>
    </citation>
    <scope>IDENTIFICATION</scope>
</reference>
<reference evidence="3" key="2">
    <citation type="journal article" date="2017" name="Nat. Plants">
        <title>The Aegilops tauschii genome reveals multiple impacts of transposons.</title>
        <authorList>
            <person name="Zhao G."/>
            <person name="Zou C."/>
            <person name="Li K."/>
            <person name="Wang K."/>
            <person name="Li T."/>
            <person name="Gao L."/>
            <person name="Zhang X."/>
            <person name="Wang H."/>
            <person name="Yang Z."/>
            <person name="Liu X."/>
            <person name="Jiang W."/>
            <person name="Mao L."/>
            <person name="Kong X."/>
            <person name="Jiao Y."/>
            <person name="Jia J."/>
        </authorList>
    </citation>
    <scope>NUCLEOTIDE SEQUENCE [LARGE SCALE GENOMIC DNA]</scope>
    <source>
        <strain evidence="3">cv. AL8/78</strain>
    </source>
</reference>
<accession>A0A453TB43</accession>
<reference evidence="2" key="3">
    <citation type="journal article" date="2017" name="Nature">
        <title>Genome sequence of the progenitor of the wheat D genome Aegilops tauschii.</title>
        <authorList>
            <person name="Luo M.C."/>
            <person name="Gu Y.Q."/>
            <person name="Puiu D."/>
            <person name="Wang H."/>
            <person name="Twardziok S.O."/>
            <person name="Deal K.R."/>
            <person name="Huo N."/>
            <person name="Zhu T."/>
            <person name="Wang L."/>
            <person name="Wang Y."/>
            <person name="McGuire P.E."/>
            <person name="Liu S."/>
            <person name="Long H."/>
            <person name="Ramasamy R.K."/>
            <person name="Rodriguez J.C."/>
            <person name="Van S.L."/>
            <person name="Yuan L."/>
            <person name="Wang Z."/>
            <person name="Xia Z."/>
            <person name="Xiao L."/>
            <person name="Anderson O.D."/>
            <person name="Ouyang S."/>
            <person name="Liang Y."/>
            <person name="Zimin A.V."/>
            <person name="Pertea G."/>
            <person name="Qi P."/>
            <person name="Bennetzen J.L."/>
            <person name="Dai X."/>
            <person name="Dawson M.W."/>
            <person name="Muller H.G."/>
            <person name="Kugler K."/>
            <person name="Rivarola-Duarte L."/>
            <person name="Spannagl M."/>
            <person name="Mayer K.F.X."/>
            <person name="Lu F.H."/>
            <person name="Bevan M.W."/>
            <person name="Leroy P."/>
            <person name="Li P."/>
            <person name="You F.M."/>
            <person name="Sun Q."/>
            <person name="Liu Z."/>
            <person name="Lyons E."/>
            <person name="Wicker T."/>
            <person name="Salzberg S.L."/>
            <person name="Devos K.M."/>
            <person name="Dvorak J."/>
        </authorList>
    </citation>
    <scope>NUCLEOTIDE SEQUENCE [LARGE SCALE GENOMIC DNA]</scope>
    <source>
        <strain evidence="2">cv. AL8/78</strain>
    </source>
</reference>
<sequence>ERQKRNADTAFHAPSDMECSKASDDDLDEMMTNELKEIDMEDTEEEEMPDIDSCDVGNSLAVVEYVDEIYSFYRRTE</sequence>
<feature type="region of interest" description="Disordered" evidence="1">
    <location>
        <begin position="1"/>
        <end position="27"/>
    </location>
</feature>
<name>A0A453TB43_AEGTS</name>
<keyword evidence="3" id="KW-1185">Reference proteome</keyword>
<evidence type="ECO:0000256" key="1">
    <source>
        <dbReference type="SAM" id="MobiDB-lite"/>
    </source>
</evidence>
<reference evidence="3" key="1">
    <citation type="journal article" date="2014" name="Science">
        <title>Ancient hybridizations among the ancestral genomes of bread wheat.</title>
        <authorList>
            <consortium name="International Wheat Genome Sequencing Consortium,"/>
            <person name="Marcussen T."/>
            <person name="Sandve S.R."/>
            <person name="Heier L."/>
            <person name="Spannagl M."/>
            <person name="Pfeifer M."/>
            <person name="Jakobsen K.S."/>
            <person name="Wulff B.B."/>
            <person name="Steuernagel B."/>
            <person name="Mayer K.F."/>
            <person name="Olsen O.A."/>
        </authorList>
    </citation>
    <scope>NUCLEOTIDE SEQUENCE [LARGE SCALE GENOMIC DNA]</scope>
    <source>
        <strain evidence="3">cv. AL8/78</strain>
    </source>
</reference>
<evidence type="ECO:0000313" key="2">
    <source>
        <dbReference type="EnsemblPlants" id="AET7Gv21324400.10"/>
    </source>
</evidence>
<evidence type="ECO:0000313" key="3">
    <source>
        <dbReference type="Proteomes" id="UP000015105"/>
    </source>
</evidence>
<protein>
    <submittedName>
        <fullName evidence="2">Uncharacterized protein</fullName>
    </submittedName>
</protein>
<dbReference type="Proteomes" id="UP000015105">
    <property type="component" value="Chromosome 7D"/>
</dbReference>
<dbReference type="Gramene" id="AET7Gv21324400.10">
    <property type="protein sequence ID" value="AET7Gv21324400.10"/>
    <property type="gene ID" value="AET7Gv21324400"/>
</dbReference>
<organism evidence="2 3">
    <name type="scientific">Aegilops tauschii subsp. strangulata</name>
    <name type="common">Goatgrass</name>
    <dbReference type="NCBI Taxonomy" id="200361"/>
    <lineage>
        <taxon>Eukaryota</taxon>
        <taxon>Viridiplantae</taxon>
        <taxon>Streptophyta</taxon>
        <taxon>Embryophyta</taxon>
        <taxon>Tracheophyta</taxon>
        <taxon>Spermatophyta</taxon>
        <taxon>Magnoliopsida</taxon>
        <taxon>Liliopsida</taxon>
        <taxon>Poales</taxon>
        <taxon>Poaceae</taxon>
        <taxon>BOP clade</taxon>
        <taxon>Pooideae</taxon>
        <taxon>Triticodae</taxon>
        <taxon>Triticeae</taxon>
        <taxon>Triticinae</taxon>
        <taxon>Aegilops</taxon>
    </lineage>
</organism>
<proteinExistence type="predicted"/>
<dbReference type="AlphaFoldDB" id="A0A453TB43"/>
<reference evidence="2" key="5">
    <citation type="journal article" date="2021" name="G3 (Bethesda)">
        <title>Aegilops tauschii genome assembly Aet v5.0 features greater sequence contiguity and improved annotation.</title>
        <authorList>
            <person name="Wang L."/>
            <person name="Zhu T."/>
            <person name="Rodriguez J.C."/>
            <person name="Deal K.R."/>
            <person name="Dubcovsky J."/>
            <person name="McGuire P.E."/>
            <person name="Lux T."/>
            <person name="Spannagl M."/>
            <person name="Mayer K.F.X."/>
            <person name="Baldrich P."/>
            <person name="Meyers B.C."/>
            <person name="Huo N."/>
            <person name="Gu Y.Q."/>
            <person name="Zhou H."/>
            <person name="Devos K.M."/>
            <person name="Bennetzen J.L."/>
            <person name="Unver T."/>
            <person name="Budak H."/>
            <person name="Gulick P.J."/>
            <person name="Galiba G."/>
            <person name="Kalapos B."/>
            <person name="Nelson D.R."/>
            <person name="Li P."/>
            <person name="You F.M."/>
            <person name="Luo M.C."/>
            <person name="Dvorak J."/>
        </authorList>
    </citation>
    <scope>NUCLEOTIDE SEQUENCE [LARGE SCALE GENOMIC DNA]</scope>
    <source>
        <strain evidence="2">cv. AL8/78</strain>
    </source>
</reference>